<dbReference type="AlphaFoldDB" id="A0A1N6MAP8"/>
<name>A0A1N6MAP8_9VIBR</name>
<dbReference type="InterPro" id="IPR009731">
    <property type="entry name" value="P-like"/>
</dbReference>
<dbReference type="RefSeq" id="WP_083602767.1">
    <property type="nucleotide sequence ID" value="NZ_AP024908.1"/>
</dbReference>
<dbReference type="OrthoDB" id="5675790at2"/>
<dbReference type="GO" id="GO:0006270">
    <property type="term" value="P:DNA replication initiation"/>
    <property type="evidence" value="ECO:0007669"/>
    <property type="project" value="InterPro"/>
</dbReference>
<organism evidence="1 2">
    <name type="scientific">Vibrio spartinae</name>
    <dbReference type="NCBI Taxonomy" id="1918945"/>
    <lineage>
        <taxon>Bacteria</taxon>
        <taxon>Pseudomonadati</taxon>
        <taxon>Pseudomonadota</taxon>
        <taxon>Gammaproteobacteria</taxon>
        <taxon>Vibrionales</taxon>
        <taxon>Vibrionaceae</taxon>
        <taxon>Vibrio</taxon>
    </lineage>
</organism>
<evidence type="ECO:0000313" key="1">
    <source>
        <dbReference type="EMBL" id="SIO96491.1"/>
    </source>
</evidence>
<proteinExistence type="predicted"/>
<accession>A0A1N6MAP8</accession>
<dbReference type="EMBL" id="FSSB01000030">
    <property type="protein sequence ID" value="SIO96491.1"/>
    <property type="molecule type" value="Genomic_DNA"/>
</dbReference>
<dbReference type="Proteomes" id="UP000184774">
    <property type="component" value="Unassembled WGS sequence"/>
</dbReference>
<protein>
    <submittedName>
        <fullName evidence="1">Replication protein P</fullName>
    </submittedName>
</protein>
<sequence>MMKSITDKAIQNELKVLSADREASADQQSADTFAAQIVNMILRELRGIHPAWRASIRSEQEYETLKLNYVKAMMEQGVNTMVQVQRGLRMARANSSDFIPGPGKFCAWCLDDEAWLSAYQRMMMRRVPQSRLEQLVRNECEFDVRKLNQEKAQQLFEKTYHKWVQRERNGTLPPQVSRLSSPLVTTEFDRLRCERGVPDPNTLTGIFKRVAELGQRYQSNKMGNKSWNLPQ</sequence>
<evidence type="ECO:0000313" key="2">
    <source>
        <dbReference type="Proteomes" id="UP000184774"/>
    </source>
</evidence>
<dbReference type="Pfam" id="PF06992">
    <property type="entry name" value="Phage_lambda_P"/>
    <property type="match status" value="1"/>
</dbReference>
<gene>
    <name evidence="1" type="ORF">VSP9026_04280</name>
</gene>
<reference evidence="1 2" key="1">
    <citation type="submission" date="2016-12" db="EMBL/GenBank/DDBJ databases">
        <authorList>
            <person name="Song W.-J."/>
            <person name="Kurnit D.M."/>
        </authorList>
    </citation>
    <scope>NUCLEOTIDE SEQUENCE [LARGE SCALE GENOMIC DNA]</scope>
    <source>
        <strain evidence="1 2">CECT 9026</strain>
    </source>
</reference>